<dbReference type="WBParaSite" id="L893_g30179.t1">
    <property type="protein sequence ID" value="L893_g30179.t1"/>
    <property type="gene ID" value="L893_g30179"/>
</dbReference>
<proteinExistence type="predicted"/>
<sequence length="110" mass="12393">MFSQKIIAALFLTPRRSAATLTGFPSVSASKLREIGIGYRSQKLKECVIAAIQARSTLDVLMTDLDVLLFDVHDTEIPDTLLQRRVNSLTLFETSQQYAQQMKVSVYQRV</sequence>
<protein>
    <submittedName>
        <fullName evidence="2">IMS_C domain-containing protein</fullName>
    </submittedName>
</protein>
<organism evidence="1 2">
    <name type="scientific">Steinernema glaseri</name>
    <dbReference type="NCBI Taxonomy" id="37863"/>
    <lineage>
        <taxon>Eukaryota</taxon>
        <taxon>Metazoa</taxon>
        <taxon>Ecdysozoa</taxon>
        <taxon>Nematoda</taxon>
        <taxon>Chromadorea</taxon>
        <taxon>Rhabditida</taxon>
        <taxon>Tylenchina</taxon>
        <taxon>Panagrolaimomorpha</taxon>
        <taxon>Strongyloidoidea</taxon>
        <taxon>Steinernematidae</taxon>
        <taxon>Steinernema</taxon>
    </lineage>
</organism>
<dbReference type="Proteomes" id="UP000095287">
    <property type="component" value="Unplaced"/>
</dbReference>
<keyword evidence="1" id="KW-1185">Reference proteome</keyword>
<reference evidence="2" key="1">
    <citation type="submission" date="2016-11" db="UniProtKB">
        <authorList>
            <consortium name="WormBaseParasite"/>
        </authorList>
    </citation>
    <scope>IDENTIFICATION</scope>
</reference>
<dbReference type="AlphaFoldDB" id="A0A1I7ZVH4"/>
<name>A0A1I7ZVH4_9BILA</name>
<evidence type="ECO:0000313" key="2">
    <source>
        <dbReference type="WBParaSite" id="L893_g30179.t1"/>
    </source>
</evidence>
<accession>A0A1I7ZVH4</accession>
<evidence type="ECO:0000313" key="1">
    <source>
        <dbReference type="Proteomes" id="UP000095287"/>
    </source>
</evidence>